<accession>A0ABY4TWE6</accession>
<dbReference type="EMBL" id="CP098401">
    <property type="protein sequence ID" value="URW74856.1"/>
    <property type="molecule type" value="Genomic_DNA"/>
</dbReference>
<protein>
    <submittedName>
        <fullName evidence="1">Uncharacterized protein</fullName>
    </submittedName>
</protein>
<evidence type="ECO:0000313" key="2">
    <source>
        <dbReference type="Proteomes" id="UP001055580"/>
    </source>
</evidence>
<gene>
    <name evidence="1" type="ORF">M9980_09785</name>
</gene>
<proteinExistence type="predicted"/>
<dbReference type="Proteomes" id="UP001055580">
    <property type="component" value="Chromosome"/>
</dbReference>
<name>A0ABY4TWE6_9SPHN</name>
<keyword evidence="2" id="KW-1185">Reference proteome</keyword>
<reference evidence="1" key="1">
    <citation type="submission" date="2022-05" db="EMBL/GenBank/DDBJ databases">
        <title>Sphingomonas sp. strain RMG20 Genome sequencing and assembly.</title>
        <authorList>
            <person name="Kim I."/>
        </authorList>
    </citation>
    <scope>NUCLEOTIDE SEQUENCE</scope>
    <source>
        <strain evidence="1">RMG20</strain>
    </source>
</reference>
<dbReference type="RefSeq" id="WP_250749976.1">
    <property type="nucleotide sequence ID" value="NZ_CP098401.1"/>
</dbReference>
<organism evidence="1 2">
    <name type="scientific">Sphingomonas donggukensis</name>
    <dbReference type="NCBI Taxonomy" id="2949093"/>
    <lineage>
        <taxon>Bacteria</taxon>
        <taxon>Pseudomonadati</taxon>
        <taxon>Pseudomonadota</taxon>
        <taxon>Alphaproteobacteria</taxon>
        <taxon>Sphingomonadales</taxon>
        <taxon>Sphingomonadaceae</taxon>
        <taxon>Sphingomonas</taxon>
    </lineage>
</organism>
<sequence>MNDLDSRLAALATLAPPAELADIERAVWAGISQARSDRRQLGVASCAAVAMALLAGVAGGVSIEDAAPTGLIDASLAPSSLLTASL</sequence>
<evidence type="ECO:0000313" key="1">
    <source>
        <dbReference type="EMBL" id="URW74856.1"/>
    </source>
</evidence>